<gene>
    <name evidence="2" type="ORF">JK636_22470</name>
</gene>
<dbReference type="PANTHER" id="PTHR47403:SF6">
    <property type="entry name" value="N-ACETYLTRANSFERASE DOMAIN-CONTAINING PROTEIN"/>
    <property type="match status" value="1"/>
</dbReference>
<dbReference type="CDD" id="cd04301">
    <property type="entry name" value="NAT_SF"/>
    <property type="match status" value="1"/>
</dbReference>
<dbReference type="SUPFAM" id="SSF55729">
    <property type="entry name" value="Acyl-CoA N-acyltransferases (Nat)"/>
    <property type="match status" value="1"/>
</dbReference>
<evidence type="ECO:0000313" key="3">
    <source>
        <dbReference type="Proteomes" id="UP000632377"/>
    </source>
</evidence>
<dbReference type="RefSeq" id="WP_202751211.1">
    <property type="nucleotide sequence ID" value="NZ_JAESWC010000023.1"/>
</dbReference>
<organism evidence="2 3">
    <name type="scientific">Clostridium rhizosphaerae</name>
    <dbReference type="NCBI Taxonomy" id="2803861"/>
    <lineage>
        <taxon>Bacteria</taxon>
        <taxon>Bacillati</taxon>
        <taxon>Bacillota</taxon>
        <taxon>Clostridia</taxon>
        <taxon>Eubacteriales</taxon>
        <taxon>Clostridiaceae</taxon>
        <taxon>Clostridium</taxon>
    </lineage>
</organism>
<dbReference type="InterPro" id="IPR000182">
    <property type="entry name" value="GNAT_dom"/>
</dbReference>
<comment type="caution">
    <text evidence="2">The sequence shown here is derived from an EMBL/GenBank/DDBJ whole genome shotgun (WGS) entry which is preliminary data.</text>
</comment>
<dbReference type="PANTHER" id="PTHR47403">
    <property type="entry name" value="LOC100145250 PROTEIN"/>
    <property type="match status" value="1"/>
</dbReference>
<reference evidence="2 3" key="1">
    <citation type="submission" date="2021-01" db="EMBL/GenBank/DDBJ databases">
        <title>Genome public.</title>
        <authorList>
            <person name="Liu C."/>
            <person name="Sun Q."/>
        </authorList>
    </citation>
    <scope>NUCLEOTIDE SEQUENCE [LARGE SCALE GENOMIC DNA]</scope>
    <source>
        <strain evidence="2 3">YIM B02515</strain>
    </source>
</reference>
<dbReference type="Proteomes" id="UP000632377">
    <property type="component" value="Unassembled WGS sequence"/>
</dbReference>
<sequence length="284" mass="33286">MIELRRITPEDYDDIVDISKSIWEGSDYLPKLFHKWVNDEGYFLGAVDTEKNKVIGVGKFSILHDNAGWLEGLRTHVDYRGRKIARLLSEKLIEISKDYLQEGKINKIGFATYIDSIESITLMQKLGFKLEKKLYLINKEYDNLDSNLSLCDFKVESWKLTYEEFTNLNYIEKRDGLLDLAFVFQKPTLELYDELIENESFIIINGYKGIIKLKNEPYFAVEGDSFDGINTFMNYCLLKYKNKDLSAPFTTLTEQDKTIITKLKQSGFISWSGWQLDYLYFLYK</sequence>
<dbReference type="Pfam" id="PF00583">
    <property type="entry name" value="Acetyltransf_1"/>
    <property type="match status" value="1"/>
</dbReference>
<accession>A0ABS1THA0</accession>
<evidence type="ECO:0000259" key="1">
    <source>
        <dbReference type="PROSITE" id="PS51186"/>
    </source>
</evidence>
<dbReference type="PROSITE" id="PS51186">
    <property type="entry name" value="GNAT"/>
    <property type="match status" value="1"/>
</dbReference>
<name>A0ABS1THA0_9CLOT</name>
<dbReference type="Gene3D" id="3.40.630.30">
    <property type="match status" value="1"/>
</dbReference>
<dbReference type="EMBL" id="JAESWC010000023">
    <property type="protein sequence ID" value="MBL4938472.1"/>
    <property type="molecule type" value="Genomic_DNA"/>
</dbReference>
<keyword evidence="3" id="KW-1185">Reference proteome</keyword>
<evidence type="ECO:0000313" key="2">
    <source>
        <dbReference type="EMBL" id="MBL4938472.1"/>
    </source>
</evidence>
<protein>
    <submittedName>
        <fullName evidence="2">GNAT family N-acetyltransferase</fullName>
    </submittedName>
</protein>
<proteinExistence type="predicted"/>
<dbReference type="InterPro" id="IPR016181">
    <property type="entry name" value="Acyl_CoA_acyltransferase"/>
</dbReference>
<feature type="domain" description="N-acetyltransferase" evidence="1">
    <location>
        <begin position="2"/>
        <end position="145"/>
    </location>
</feature>